<feature type="transmembrane region" description="Helical" evidence="8">
    <location>
        <begin position="458"/>
        <end position="480"/>
    </location>
</feature>
<keyword evidence="9" id="KW-1185">Reference proteome</keyword>
<keyword evidence="4" id="KW-0813">Transport</keyword>
<feature type="transmembrane region" description="Helical" evidence="8">
    <location>
        <begin position="361"/>
        <end position="381"/>
    </location>
</feature>
<name>A0AA85IZ39_TRIRE</name>
<keyword evidence="6 8" id="KW-0472">Membrane</keyword>
<feature type="transmembrane region" description="Helical" evidence="8">
    <location>
        <begin position="233"/>
        <end position="254"/>
    </location>
</feature>
<feature type="region of interest" description="Disordered" evidence="7">
    <location>
        <begin position="523"/>
        <end position="556"/>
    </location>
</feature>
<keyword evidence="3 8" id="KW-0812">Transmembrane</keyword>
<comment type="similarity">
    <text evidence="2">Belongs to the bile acid:sodium symporter (BASS) (TC 2.A.28) family.</text>
</comment>
<evidence type="ECO:0000256" key="1">
    <source>
        <dbReference type="ARBA" id="ARBA00004141"/>
    </source>
</evidence>
<feature type="transmembrane region" description="Helical" evidence="8">
    <location>
        <begin position="266"/>
        <end position="291"/>
    </location>
</feature>
<keyword evidence="5 8" id="KW-1133">Transmembrane helix</keyword>
<evidence type="ECO:0000313" key="10">
    <source>
        <dbReference type="WBParaSite" id="TREG1_112910.1"/>
    </source>
</evidence>
<evidence type="ECO:0000256" key="5">
    <source>
        <dbReference type="ARBA" id="ARBA00022989"/>
    </source>
</evidence>
<reference evidence="10" key="2">
    <citation type="submission" date="2023-11" db="UniProtKB">
        <authorList>
            <consortium name="WormBaseParasite"/>
        </authorList>
    </citation>
    <scope>IDENTIFICATION</scope>
</reference>
<reference evidence="9" key="1">
    <citation type="submission" date="2022-06" db="EMBL/GenBank/DDBJ databases">
        <authorList>
            <person name="Berger JAMES D."/>
            <person name="Berger JAMES D."/>
        </authorList>
    </citation>
    <scope>NUCLEOTIDE SEQUENCE [LARGE SCALE GENOMIC DNA]</scope>
</reference>
<dbReference type="Pfam" id="PF01758">
    <property type="entry name" value="SBF"/>
    <property type="match status" value="1"/>
</dbReference>
<evidence type="ECO:0000256" key="2">
    <source>
        <dbReference type="ARBA" id="ARBA00006528"/>
    </source>
</evidence>
<dbReference type="Proteomes" id="UP000050795">
    <property type="component" value="Unassembled WGS sequence"/>
</dbReference>
<feature type="transmembrane region" description="Helical" evidence="8">
    <location>
        <begin position="492"/>
        <end position="514"/>
    </location>
</feature>
<feature type="compositionally biased region" description="Low complexity" evidence="7">
    <location>
        <begin position="538"/>
        <end position="550"/>
    </location>
</feature>
<dbReference type="WBParaSite" id="TREG1_112910.1">
    <property type="protein sequence ID" value="TREG1_112910.1"/>
    <property type="gene ID" value="TREG1_112910"/>
</dbReference>
<dbReference type="GO" id="GO:0016020">
    <property type="term" value="C:membrane"/>
    <property type="evidence" value="ECO:0007669"/>
    <property type="project" value="UniProtKB-SubCell"/>
</dbReference>
<comment type="subcellular location">
    <subcellularLocation>
        <location evidence="1">Membrane</location>
        <topology evidence="1">Multi-pass membrane protein</topology>
    </subcellularLocation>
</comment>
<evidence type="ECO:0000256" key="4">
    <source>
        <dbReference type="ARBA" id="ARBA00022847"/>
    </source>
</evidence>
<dbReference type="PANTHER" id="PTHR10361:SF28">
    <property type="entry name" value="P3 PROTEIN-RELATED"/>
    <property type="match status" value="1"/>
</dbReference>
<dbReference type="InterPro" id="IPR002657">
    <property type="entry name" value="BilAc:Na_symport/Acr3"/>
</dbReference>
<feature type="transmembrane region" description="Helical" evidence="8">
    <location>
        <begin position="297"/>
        <end position="319"/>
    </location>
</feature>
<proteinExistence type="inferred from homology"/>
<dbReference type="InterPro" id="IPR038770">
    <property type="entry name" value="Na+/solute_symporter_sf"/>
</dbReference>
<accession>A0AA85IZ39</accession>
<dbReference type="AlphaFoldDB" id="A0AA85IZ39"/>
<dbReference type="PANTHER" id="PTHR10361">
    <property type="entry name" value="SODIUM-BILE ACID COTRANSPORTER"/>
    <property type="match status" value="1"/>
</dbReference>
<dbReference type="InterPro" id="IPR004710">
    <property type="entry name" value="Bilac:Na_transpt"/>
</dbReference>
<evidence type="ECO:0000256" key="6">
    <source>
        <dbReference type="ARBA" id="ARBA00023136"/>
    </source>
</evidence>
<evidence type="ECO:0000256" key="8">
    <source>
        <dbReference type="SAM" id="Phobius"/>
    </source>
</evidence>
<keyword evidence="4" id="KW-0769">Symport</keyword>
<feature type="transmembrane region" description="Helical" evidence="8">
    <location>
        <begin position="426"/>
        <end position="451"/>
    </location>
</feature>
<evidence type="ECO:0000256" key="3">
    <source>
        <dbReference type="ARBA" id="ARBA00022692"/>
    </source>
</evidence>
<evidence type="ECO:0000256" key="7">
    <source>
        <dbReference type="SAM" id="MobiDB-lite"/>
    </source>
</evidence>
<dbReference type="GO" id="GO:0015293">
    <property type="term" value="F:symporter activity"/>
    <property type="evidence" value="ECO:0007669"/>
    <property type="project" value="UniProtKB-KW"/>
</dbReference>
<feature type="transmembrane region" description="Helical" evidence="8">
    <location>
        <begin position="401"/>
        <end position="420"/>
    </location>
</feature>
<evidence type="ECO:0000313" key="9">
    <source>
        <dbReference type="Proteomes" id="UP000050795"/>
    </source>
</evidence>
<organism evidence="9 10">
    <name type="scientific">Trichobilharzia regenti</name>
    <name type="common">Nasal bird schistosome</name>
    <dbReference type="NCBI Taxonomy" id="157069"/>
    <lineage>
        <taxon>Eukaryota</taxon>
        <taxon>Metazoa</taxon>
        <taxon>Spiralia</taxon>
        <taxon>Lophotrochozoa</taxon>
        <taxon>Platyhelminthes</taxon>
        <taxon>Trematoda</taxon>
        <taxon>Digenea</taxon>
        <taxon>Strigeidida</taxon>
        <taxon>Schistosomatoidea</taxon>
        <taxon>Schistosomatidae</taxon>
        <taxon>Trichobilharzia</taxon>
    </lineage>
</organism>
<dbReference type="Gene3D" id="1.20.1530.20">
    <property type="match status" value="1"/>
</dbReference>
<protein>
    <submittedName>
        <fullName evidence="10">Uncharacterized protein</fullName>
    </submittedName>
</protein>
<sequence length="556" mass="62601">MFTRLMYSWSSSSLFGVITVIFLHSLYALPTKETPPQQFGLIFDEEIQQIREKFRLHHVSNTSNFSVYTYEYSDNGQSIHVTISIPKSDLEFVDDYNVRQVTCMVKYSSPVPLALSYDMDFTVSVELVNRSWHWLPPSIKENNINITVYIMPKLLGLDYLIFWIRKANTIPGYGIPISWFANDSESFRKHYFNSLSVNSISNVSSNIIQNNDDTNNSMGFPVIVVKYKGTGYLIFRIFVIFMVTLFTFTMGCELEVPSMRNHFKRPIPVVIGFFCQFGFMPLIAFTIAKIIPIKPEFGFGLLTIGCSPGGGVSNAWCLLLGGDINLSILMTFISTLSALFMMPLLLFAYGRFFIDVTTVKIPYLNIVFQLLQVAVPALLGLGLRVWKPKWATIFTKLTRPLFTFFIFFFLTIGTYINWSLFRLLGVYPIVIATGALLPWFGFSLAALFALILRQSRKLIVTVALETGIQNIGVAILVLLYSMPKPAGELGAIIPITVAMFTPLPLYFIYLGLIIKRKCCDKHKTPTPSDPAEKEALNSKKTSSSGDSGTNIIVGNN</sequence>
<feature type="transmembrane region" description="Helical" evidence="8">
    <location>
        <begin position="326"/>
        <end position="349"/>
    </location>
</feature>